<keyword evidence="1" id="KW-0472">Membrane</keyword>
<dbReference type="Proteomes" id="UP000293195">
    <property type="component" value="Unassembled WGS sequence"/>
</dbReference>
<reference evidence="2" key="1">
    <citation type="submission" date="2017-10" db="EMBL/GenBank/DDBJ databases">
        <authorList>
            <person name="Armitage A.D."/>
            <person name="Barbara D.J."/>
            <person name="Woodhall J.W."/>
            <person name="Sreenivasaprasad S."/>
            <person name="Lane C.R."/>
            <person name="Clarkson J.P."/>
            <person name="Harrison R.J."/>
        </authorList>
    </citation>
    <scope>NUCLEOTIDE SEQUENCE</scope>
    <source>
        <strain evidence="2">FERA 1164</strain>
        <strain evidence="3">FERA 635</strain>
    </source>
</reference>
<dbReference type="EMBL" id="PDXB01000063">
    <property type="protein sequence ID" value="RYN17116.1"/>
    <property type="molecule type" value="Genomic_DNA"/>
</dbReference>
<evidence type="ECO:0000313" key="5">
    <source>
        <dbReference type="Proteomes" id="UP000293195"/>
    </source>
</evidence>
<dbReference type="OrthoDB" id="10446413at2759"/>
<sequence length="85" mass="9792">MMPSAIPALEFNVAVLIFKFRIAVLVLKFRIAAYTSKLRSTTICQKFVDWNIQSPKALKGVLPAFNCNQDKAFEYPIFVHWIELE</sequence>
<accession>A0A4V1X1E6</accession>
<comment type="caution">
    <text evidence="2">The sequence shown here is derived from an EMBL/GenBank/DDBJ whole genome shotgun (WGS) entry which is preliminary data.</text>
</comment>
<keyword evidence="5" id="KW-1185">Reference proteome</keyword>
<organism evidence="2 4">
    <name type="scientific">Alternaria tenuissima</name>
    <dbReference type="NCBI Taxonomy" id="119927"/>
    <lineage>
        <taxon>Eukaryota</taxon>
        <taxon>Fungi</taxon>
        <taxon>Dikarya</taxon>
        <taxon>Ascomycota</taxon>
        <taxon>Pezizomycotina</taxon>
        <taxon>Dothideomycetes</taxon>
        <taxon>Pleosporomycetidae</taxon>
        <taxon>Pleosporales</taxon>
        <taxon>Pleosporineae</taxon>
        <taxon>Pleosporaceae</taxon>
        <taxon>Alternaria</taxon>
        <taxon>Alternaria sect. Alternaria</taxon>
        <taxon>Alternaria alternata complex</taxon>
    </lineage>
</organism>
<evidence type="ECO:0000256" key="1">
    <source>
        <dbReference type="SAM" id="Phobius"/>
    </source>
</evidence>
<dbReference type="Proteomes" id="UP000292340">
    <property type="component" value="Unassembled WGS sequence"/>
</dbReference>
<keyword evidence="1" id="KW-0812">Transmembrane</keyword>
<keyword evidence="1" id="KW-1133">Transmembrane helix</keyword>
<dbReference type="AlphaFoldDB" id="A0A4V1X1E6"/>
<feature type="transmembrane region" description="Helical" evidence="1">
    <location>
        <begin position="6"/>
        <end position="27"/>
    </location>
</feature>
<evidence type="ECO:0000313" key="3">
    <source>
        <dbReference type="EMBL" id="RYN88237.1"/>
    </source>
</evidence>
<evidence type="ECO:0000313" key="4">
    <source>
        <dbReference type="Proteomes" id="UP000292340"/>
    </source>
</evidence>
<reference evidence="2" key="2">
    <citation type="journal article" date="2019" name="bioRxiv">
        <title>Genomics, evolutionary history and diagnostics of the Alternaria alternata species group including apple and Asian pear pathotypes.</title>
        <authorList>
            <person name="Armitage A.D."/>
            <person name="Cockerton H.M."/>
            <person name="Sreenivasaprasad S."/>
            <person name="Woodhall J.W."/>
            <person name="Lane C.R."/>
            <person name="Harrison R.J."/>
            <person name="Clarkson J.P."/>
        </authorList>
    </citation>
    <scope>NUCLEOTIDE SEQUENCE</scope>
    <source>
        <strain evidence="2">FERA 1164</strain>
        <strain evidence="3">FERA 635</strain>
    </source>
</reference>
<protein>
    <submittedName>
        <fullName evidence="2">Uncharacterized protein</fullName>
    </submittedName>
</protein>
<evidence type="ECO:0000313" key="2">
    <source>
        <dbReference type="EMBL" id="RYN17116.1"/>
    </source>
</evidence>
<dbReference type="EMBL" id="PDXF01000103">
    <property type="protein sequence ID" value="RYN88237.1"/>
    <property type="molecule type" value="Genomic_DNA"/>
</dbReference>
<gene>
    <name evidence="2" type="ORF">AA0115_g11983</name>
    <name evidence="3" type="ORF">AA0119_g12013</name>
</gene>
<name>A0A4V1X1E6_9PLEO</name>
<proteinExistence type="predicted"/>